<evidence type="ECO:0000313" key="3">
    <source>
        <dbReference type="EMBL" id="RAL19372.1"/>
    </source>
</evidence>
<dbReference type="PANTHER" id="PTHR22916">
    <property type="entry name" value="GLYCOSYLTRANSFERASE"/>
    <property type="match status" value="1"/>
</dbReference>
<dbReference type="Pfam" id="PF00535">
    <property type="entry name" value="Glycos_transf_2"/>
    <property type="match status" value="1"/>
</dbReference>
<dbReference type="CDD" id="cd00761">
    <property type="entry name" value="Glyco_tranf_GTA_type"/>
    <property type="match status" value="1"/>
</dbReference>
<dbReference type="AlphaFoldDB" id="A0A328C246"/>
<dbReference type="PANTHER" id="PTHR22916:SF3">
    <property type="entry name" value="UDP-GLCNAC:BETAGAL BETA-1,3-N-ACETYLGLUCOSAMINYLTRANSFERASE-LIKE PROTEIN 1"/>
    <property type="match status" value="1"/>
</dbReference>
<name>A0A328C246_9PAST</name>
<dbReference type="SUPFAM" id="SSF53448">
    <property type="entry name" value="Nucleotide-diphospho-sugar transferases"/>
    <property type="match status" value="2"/>
</dbReference>
<dbReference type="EMBL" id="PTPX01000006">
    <property type="protein sequence ID" value="RAL19372.1"/>
    <property type="molecule type" value="Genomic_DNA"/>
</dbReference>
<dbReference type="OrthoDB" id="9811884at2"/>
<dbReference type="GO" id="GO:0016758">
    <property type="term" value="F:hexosyltransferase activity"/>
    <property type="evidence" value="ECO:0007669"/>
    <property type="project" value="UniProtKB-ARBA"/>
</dbReference>
<dbReference type="Gene3D" id="3.90.550.10">
    <property type="entry name" value="Spore Coat Polysaccharide Biosynthesis Protein SpsA, Chain A"/>
    <property type="match status" value="1"/>
</dbReference>
<comment type="caution">
    <text evidence="3">The sequence shown here is derived from an EMBL/GenBank/DDBJ whole genome shotgun (WGS) entry which is preliminary data.</text>
</comment>
<gene>
    <name evidence="3" type="ORF">C5N92_02690</name>
</gene>
<dbReference type="InterPro" id="IPR029044">
    <property type="entry name" value="Nucleotide-diphossugar_trans"/>
</dbReference>
<sequence length="686" mass="79218">MKYDVAIVTPFFNTEEYLHRCIQSVLSQKNISIQFFLIDDASTDNSLSIAEYYSRIDSRITLLKNEDNLGQGESRNKAIRLANSQFIYFIDSDDYLETPETLRKLFDTAQQYQLDICSPDVPNHYFEKPMEAIACIPCKSQFIRLDIVKRFNIFQPNARSGQDGVFSHLVLSHCSRIGMTKAAKFHYTHAREGSTFASYLKNHSVVPTLIKQHYDAIWRHYDEFGLWKKNALRLSFFLTDETIRNRIAPHFDYLTEQQKLECFTILKKISLKIISNLSDSYNNTIHPMILDMSKLDVKDFIKAFNEKWKNYKHNYIFNKNENIIKKDLVICKIADTNLVPEKYKQAEKNESNVIEDKKVKNNPTDSLLKNNRDSLPLLNKDIERLEIEIKSLKGKLDLVLNTINNSTIHLISAIRSDRTNLSKAGKKDLVVSLTTLPHRLPLVHYAIESIFSQTILPEKVILWVSDVTNDSLITPELKSLVERGLEIRKIKDVGPHTKLMYSLIEYPDKTVVTVDDDIIYPANMLQYLWDQHVRFPNCIVANWARELSFDSEGKVRGVRAGKLLTPILLEKEIEQATTFSPKPNMLAFPYGTSGVLYPPKSLNKEVTNVDLFRKLCPKEDDIWFKAMAILNKTPVIVTNLGINPVHHSLVGTQQVALRHDNHGLNQNEKQMRAVFDYFDLYKYIGK</sequence>
<proteinExistence type="predicted"/>
<feature type="coiled-coil region" evidence="1">
    <location>
        <begin position="368"/>
        <end position="402"/>
    </location>
</feature>
<evidence type="ECO:0000256" key="1">
    <source>
        <dbReference type="SAM" id="Coils"/>
    </source>
</evidence>
<feature type="domain" description="Glycosyltransferase 2-like" evidence="2">
    <location>
        <begin position="7"/>
        <end position="124"/>
    </location>
</feature>
<evidence type="ECO:0000259" key="2">
    <source>
        <dbReference type="Pfam" id="PF00535"/>
    </source>
</evidence>
<accession>A0A328C246</accession>
<dbReference type="RefSeq" id="WP_111749337.1">
    <property type="nucleotide sequence ID" value="NZ_PTPX01000006.1"/>
</dbReference>
<protein>
    <recommendedName>
        <fullName evidence="2">Glycosyltransferase 2-like domain-containing protein</fullName>
    </recommendedName>
</protein>
<organism evidence="3 4">
    <name type="scientific">Glaesserella australis</name>
    <dbReference type="NCBI Taxonomy" id="2094024"/>
    <lineage>
        <taxon>Bacteria</taxon>
        <taxon>Pseudomonadati</taxon>
        <taxon>Pseudomonadota</taxon>
        <taxon>Gammaproteobacteria</taxon>
        <taxon>Pasteurellales</taxon>
        <taxon>Pasteurellaceae</taxon>
        <taxon>Glaesserella</taxon>
    </lineage>
</organism>
<keyword evidence="4" id="KW-1185">Reference proteome</keyword>
<reference evidence="4" key="1">
    <citation type="submission" date="2018-02" db="EMBL/GenBank/DDBJ databases">
        <title>Glaesserella australis sp. nov., isolated from the lungs of pigs.</title>
        <authorList>
            <person name="Turni C."/>
            <person name="Christensen H."/>
        </authorList>
    </citation>
    <scope>NUCLEOTIDE SEQUENCE [LARGE SCALE GENOMIC DNA]</scope>
    <source>
        <strain evidence="4">HS4635</strain>
    </source>
</reference>
<dbReference type="Proteomes" id="UP000248689">
    <property type="component" value="Unassembled WGS sequence"/>
</dbReference>
<evidence type="ECO:0000313" key="4">
    <source>
        <dbReference type="Proteomes" id="UP000248689"/>
    </source>
</evidence>
<keyword evidence="1" id="KW-0175">Coiled coil</keyword>
<dbReference type="InterPro" id="IPR001173">
    <property type="entry name" value="Glyco_trans_2-like"/>
</dbReference>